<protein>
    <submittedName>
        <fullName evidence="1">Uncharacterized protein</fullName>
    </submittedName>
</protein>
<comment type="caution">
    <text evidence="1">The sequence shown here is derived from an EMBL/GenBank/DDBJ whole genome shotgun (WGS) entry which is preliminary data.</text>
</comment>
<gene>
    <name evidence="1" type="ORF">Pint_13269</name>
</gene>
<dbReference type="Proteomes" id="UP001163603">
    <property type="component" value="Chromosome 8"/>
</dbReference>
<name>A0ACC0Y958_9ROSI</name>
<accession>A0ACC0Y958</accession>
<sequence length="134" mass="15503">MADLKEQVVAMRQSFFDEEILDNYFIQLEQLENEDNPNFVEEVVSVFFSDSFNHLAIIEEEMNKSPVDYLKLDRYLHQLKGGSASIGANKVKIAVNRTREDCKEGDMEGARASLQELRMEINSLKAKLETYYEV</sequence>
<dbReference type="EMBL" id="CM047743">
    <property type="protein sequence ID" value="KAJ0031830.1"/>
    <property type="molecule type" value="Genomic_DNA"/>
</dbReference>
<keyword evidence="2" id="KW-1185">Reference proteome</keyword>
<evidence type="ECO:0000313" key="2">
    <source>
        <dbReference type="Proteomes" id="UP001163603"/>
    </source>
</evidence>
<proteinExistence type="predicted"/>
<organism evidence="1 2">
    <name type="scientific">Pistacia integerrima</name>
    <dbReference type="NCBI Taxonomy" id="434235"/>
    <lineage>
        <taxon>Eukaryota</taxon>
        <taxon>Viridiplantae</taxon>
        <taxon>Streptophyta</taxon>
        <taxon>Embryophyta</taxon>
        <taxon>Tracheophyta</taxon>
        <taxon>Spermatophyta</taxon>
        <taxon>Magnoliopsida</taxon>
        <taxon>eudicotyledons</taxon>
        <taxon>Gunneridae</taxon>
        <taxon>Pentapetalae</taxon>
        <taxon>rosids</taxon>
        <taxon>malvids</taxon>
        <taxon>Sapindales</taxon>
        <taxon>Anacardiaceae</taxon>
        <taxon>Pistacia</taxon>
    </lineage>
</organism>
<evidence type="ECO:0000313" key="1">
    <source>
        <dbReference type="EMBL" id="KAJ0031830.1"/>
    </source>
</evidence>
<reference evidence="2" key="1">
    <citation type="journal article" date="2023" name="G3 (Bethesda)">
        <title>Genome assembly and association tests identify interacting loci associated with vigor, precocity, and sex in interspecific pistachio rootstocks.</title>
        <authorList>
            <person name="Palmer W."/>
            <person name="Jacygrad E."/>
            <person name="Sagayaradj S."/>
            <person name="Cavanaugh K."/>
            <person name="Han R."/>
            <person name="Bertier L."/>
            <person name="Beede B."/>
            <person name="Kafkas S."/>
            <person name="Golino D."/>
            <person name="Preece J."/>
            <person name="Michelmore R."/>
        </authorList>
    </citation>
    <scope>NUCLEOTIDE SEQUENCE [LARGE SCALE GENOMIC DNA]</scope>
</reference>